<dbReference type="PANTHER" id="PTHR33510:SF9">
    <property type="entry name" value="HIT-TYPE ZINC FINGER FAMILY PROTEIN-RELATED"/>
    <property type="match status" value="1"/>
</dbReference>
<evidence type="ECO:0000256" key="2">
    <source>
        <dbReference type="ARBA" id="ARBA00009596"/>
    </source>
</evidence>
<comment type="caution">
    <text evidence="7">Lacks conserved residue(s) required for the propagation of feature annotation.</text>
</comment>
<comment type="function">
    <text evidence="7">Involved in protein precursor import into chloroplasts.</text>
</comment>
<gene>
    <name evidence="8" type="primary">LOC110724546</name>
</gene>
<evidence type="ECO:0000313" key="8">
    <source>
        <dbReference type="EnsemblPlants" id="AUR62014484-RA:cds"/>
    </source>
</evidence>
<evidence type="ECO:0000256" key="4">
    <source>
        <dbReference type="ARBA" id="ARBA00022780"/>
    </source>
</evidence>
<dbReference type="Gramene" id="AUR62014484-RA">
    <property type="protein sequence ID" value="AUR62014484-RA:cds"/>
    <property type="gene ID" value="AUR62014484"/>
</dbReference>
<keyword evidence="7" id="KW-0934">Plastid</keyword>
<evidence type="ECO:0000313" key="9">
    <source>
        <dbReference type="Proteomes" id="UP000596660"/>
    </source>
</evidence>
<name>A0A803LKI7_CHEQI</name>
<evidence type="ECO:0000256" key="1">
    <source>
        <dbReference type="ARBA" id="ARBA00004478"/>
    </source>
</evidence>
<feature type="transmembrane region" description="Helical" evidence="7">
    <location>
        <begin position="153"/>
        <end position="176"/>
    </location>
</feature>
<dbReference type="InterPro" id="IPR005691">
    <property type="entry name" value="Tic20"/>
</dbReference>
<keyword evidence="4" id="KW-1001">Plastid inner membrane</keyword>
<dbReference type="OrthoDB" id="602284at2759"/>
<accession>A0A803LKI7</accession>
<dbReference type="KEGG" id="cqi:110724546"/>
<feature type="transmembrane region" description="Helical" evidence="7">
    <location>
        <begin position="188"/>
        <end position="207"/>
    </location>
</feature>
<proteinExistence type="inferred from homology"/>
<organism evidence="8 9">
    <name type="scientific">Chenopodium quinoa</name>
    <name type="common">Quinoa</name>
    <dbReference type="NCBI Taxonomy" id="63459"/>
    <lineage>
        <taxon>Eukaryota</taxon>
        <taxon>Viridiplantae</taxon>
        <taxon>Streptophyta</taxon>
        <taxon>Embryophyta</taxon>
        <taxon>Tracheophyta</taxon>
        <taxon>Spermatophyta</taxon>
        <taxon>Magnoliopsida</taxon>
        <taxon>eudicotyledons</taxon>
        <taxon>Gunneridae</taxon>
        <taxon>Pentapetalae</taxon>
        <taxon>Caryophyllales</taxon>
        <taxon>Chenopodiaceae</taxon>
        <taxon>Chenopodioideae</taxon>
        <taxon>Atripliceae</taxon>
        <taxon>Chenopodium</taxon>
    </lineage>
</organism>
<keyword evidence="3 7" id="KW-0812">Transmembrane</keyword>
<dbReference type="GeneID" id="110724546"/>
<dbReference type="EnsemblPlants" id="AUR62014484-RA">
    <property type="protein sequence ID" value="AUR62014484-RA:cds"/>
    <property type="gene ID" value="AUR62014484"/>
</dbReference>
<reference evidence="8" key="1">
    <citation type="journal article" date="2017" name="Nature">
        <title>The genome of Chenopodium quinoa.</title>
        <authorList>
            <person name="Jarvis D.E."/>
            <person name="Ho Y.S."/>
            <person name="Lightfoot D.J."/>
            <person name="Schmoeckel S.M."/>
            <person name="Li B."/>
            <person name="Borm T.J.A."/>
            <person name="Ohyanagi H."/>
            <person name="Mineta K."/>
            <person name="Michell C.T."/>
            <person name="Saber N."/>
            <person name="Kharbatia N.M."/>
            <person name="Rupper R.R."/>
            <person name="Sharp A.R."/>
            <person name="Dally N."/>
            <person name="Boughton B.A."/>
            <person name="Woo Y.H."/>
            <person name="Gao G."/>
            <person name="Schijlen E.G.W.M."/>
            <person name="Guo X."/>
            <person name="Momin A.A."/>
            <person name="Negrao S."/>
            <person name="Al-Babili S."/>
            <person name="Gehring C."/>
            <person name="Roessner U."/>
            <person name="Jung C."/>
            <person name="Murphy K."/>
            <person name="Arold S.T."/>
            <person name="Gojobori T."/>
            <person name="van der Linden C.G."/>
            <person name="van Loo E.N."/>
            <person name="Jellen E.N."/>
            <person name="Maughan P.J."/>
            <person name="Tester M."/>
        </authorList>
    </citation>
    <scope>NUCLEOTIDE SEQUENCE [LARGE SCALE GENOMIC DNA]</scope>
    <source>
        <strain evidence="8">cv. PI 614886</strain>
    </source>
</reference>
<dbReference type="Proteomes" id="UP000596660">
    <property type="component" value="Unplaced"/>
</dbReference>
<sequence length="262" mass="30469">MQGVIAQPCFYAPAVLNYRYRKPIRRDHVEVSQLVRRDHVEVSRLKMKACPLRVAAFSAPLAINKQLNDDSHLHNLSFSPLKRGSYLPRASKGTLFSLPPYPKMSEKPKWWWRSLACLPYLMNFLDQLTWVYAHPTNNPPPFLENFDNLVFPLHSSLLALPKFFLSCYPIMFYFWIVRRKEWPHFFRFHVITAVLLGSLVQAIGISSSWFPSRFFPPHFWSAATFFFLVTVLESMRCALAGEYSSIPFVKDAALLHSDLNIR</sequence>
<dbReference type="OMA" id="HFWSAAT"/>
<dbReference type="SMR" id="A0A803LKI7"/>
<reference evidence="8" key="2">
    <citation type="submission" date="2021-03" db="UniProtKB">
        <authorList>
            <consortium name="EnsemblPlants"/>
        </authorList>
    </citation>
    <scope>IDENTIFICATION</scope>
</reference>
<comment type="similarity">
    <text evidence="2 7">Belongs to the Tic20 family.</text>
</comment>
<comment type="subcellular location">
    <subcellularLocation>
        <location evidence="1">Plastid</location>
        <location evidence="1">Chloroplast inner membrane</location>
        <topology evidence="1">Multi-pass membrane protein</topology>
    </subcellularLocation>
    <subcellularLocation>
        <location evidence="7">Plastid</location>
        <location evidence="7">Chloroplast membrane</location>
        <topology evidence="7">Multi-pass membrane protein</topology>
    </subcellularLocation>
</comment>
<keyword evidence="7" id="KW-0150">Chloroplast</keyword>
<dbReference type="RefSeq" id="XP_021759655.1">
    <property type="nucleotide sequence ID" value="XM_021903963.1"/>
</dbReference>
<dbReference type="GO" id="GO:0009706">
    <property type="term" value="C:chloroplast inner membrane"/>
    <property type="evidence" value="ECO:0007669"/>
    <property type="project" value="UniProtKB-SubCell"/>
</dbReference>
<dbReference type="AlphaFoldDB" id="A0A803LKI7"/>
<dbReference type="Pfam" id="PF16166">
    <property type="entry name" value="TIC20"/>
    <property type="match status" value="1"/>
</dbReference>
<evidence type="ECO:0000256" key="5">
    <source>
        <dbReference type="ARBA" id="ARBA00022989"/>
    </source>
</evidence>
<protein>
    <recommendedName>
        <fullName evidence="7">Protein TIC 20</fullName>
    </recommendedName>
</protein>
<keyword evidence="6 7" id="KW-0472">Membrane</keyword>
<dbReference type="PANTHER" id="PTHR33510">
    <property type="entry name" value="PROTEIN TIC 20-II, CHLOROPLASTIC"/>
    <property type="match status" value="1"/>
</dbReference>
<feature type="transmembrane region" description="Helical" evidence="7">
    <location>
        <begin position="219"/>
        <end position="239"/>
    </location>
</feature>
<keyword evidence="5 7" id="KW-1133">Transmembrane helix</keyword>
<evidence type="ECO:0000256" key="7">
    <source>
        <dbReference type="RuleBase" id="RU367003"/>
    </source>
</evidence>
<evidence type="ECO:0000256" key="3">
    <source>
        <dbReference type="ARBA" id="ARBA00022692"/>
    </source>
</evidence>
<evidence type="ECO:0000256" key="6">
    <source>
        <dbReference type="ARBA" id="ARBA00023136"/>
    </source>
</evidence>
<keyword evidence="9" id="KW-1185">Reference proteome</keyword>